<organism evidence="1 2">
    <name type="scientific">Roseobacter cerasinus</name>
    <dbReference type="NCBI Taxonomy" id="2602289"/>
    <lineage>
        <taxon>Bacteria</taxon>
        <taxon>Pseudomonadati</taxon>
        <taxon>Pseudomonadota</taxon>
        <taxon>Alphaproteobacteria</taxon>
        <taxon>Rhodobacterales</taxon>
        <taxon>Roseobacteraceae</taxon>
        <taxon>Roseobacter</taxon>
    </lineage>
</organism>
<name>A0A640VS08_9RHOB</name>
<keyword evidence="2" id="KW-1185">Reference proteome</keyword>
<dbReference type="AlphaFoldDB" id="A0A640VS08"/>
<gene>
    <name evidence="1" type="ORF">So717_19630</name>
</gene>
<proteinExistence type="predicted"/>
<reference evidence="1 2" key="1">
    <citation type="submission" date="2019-12" db="EMBL/GenBank/DDBJ databases">
        <title>Roseobacter cerasinus sp. nov., isolated from seawater around aquaculture.</title>
        <authorList>
            <person name="Muramatsu S."/>
            <person name="Takabe Y."/>
            <person name="Mori K."/>
            <person name="Takaichi S."/>
            <person name="Hanada S."/>
        </authorList>
    </citation>
    <scope>NUCLEOTIDE SEQUENCE [LARGE SCALE GENOMIC DNA]</scope>
    <source>
        <strain evidence="1 2">AI77</strain>
    </source>
</reference>
<dbReference type="Proteomes" id="UP000436522">
    <property type="component" value="Unassembled WGS sequence"/>
</dbReference>
<dbReference type="EMBL" id="BLIV01000003">
    <property type="protein sequence ID" value="GFE50210.1"/>
    <property type="molecule type" value="Genomic_DNA"/>
</dbReference>
<evidence type="ECO:0000313" key="2">
    <source>
        <dbReference type="Proteomes" id="UP000436522"/>
    </source>
</evidence>
<comment type="caution">
    <text evidence="1">The sequence shown here is derived from an EMBL/GenBank/DDBJ whole genome shotgun (WGS) entry which is preliminary data.</text>
</comment>
<sequence>MEWAVDAPQEIKLDGVSFAVQRITEDMIIDTINSIDTTWQVISRGPALLIKERGYVGSISPTDHRGAITVSLFRTPTKYVSYADAVARRRTLSGVCEGLF</sequence>
<accession>A0A640VS08</accession>
<protein>
    <submittedName>
        <fullName evidence="1">Uncharacterized protein</fullName>
    </submittedName>
</protein>
<evidence type="ECO:0000313" key="1">
    <source>
        <dbReference type="EMBL" id="GFE50210.1"/>
    </source>
</evidence>